<feature type="binding site" evidence="6">
    <location>
        <begin position="151"/>
        <end position="154"/>
    </location>
    <ligand>
        <name>GTP</name>
        <dbReference type="ChEBI" id="CHEBI:37565"/>
    </ligand>
</feature>
<dbReference type="SUPFAM" id="SSF52540">
    <property type="entry name" value="P-loop containing nucleoside triphosphate hydrolases"/>
    <property type="match status" value="1"/>
</dbReference>
<keyword evidence="12" id="KW-1185">Reference proteome</keyword>
<feature type="region of interest" description="G5" evidence="7">
    <location>
        <begin position="180"/>
        <end position="182"/>
    </location>
</feature>
<dbReference type="CDD" id="cd22534">
    <property type="entry name" value="KH-II_Era"/>
    <property type="match status" value="1"/>
</dbReference>
<dbReference type="Pfam" id="PF01926">
    <property type="entry name" value="MMR_HSR1"/>
    <property type="match status" value="1"/>
</dbReference>
<dbReference type="GO" id="GO:0005829">
    <property type="term" value="C:cytosol"/>
    <property type="evidence" value="ECO:0007669"/>
    <property type="project" value="TreeGrafter"/>
</dbReference>
<evidence type="ECO:0000256" key="5">
    <source>
        <dbReference type="ARBA" id="ARBA00023134"/>
    </source>
</evidence>
<keyword evidence="4 6" id="KW-0694">RNA-binding</keyword>
<dbReference type="InterPro" id="IPR009019">
    <property type="entry name" value="KH_sf_prok-type"/>
</dbReference>
<dbReference type="NCBIfam" id="NF000908">
    <property type="entry name" value="PRK00089.1"/>
    <property type="match status" value="1"/>
</dbReference>
<feature type="binding site" evidence="6">
    <location>
        <begin position="12"/>
        <end position="19"/>
    </location>
    <ligand>
        <name>GTP</name>
        <dbReference type="ChEBI" id="CHEBI:37565"/>
    </ligand>
</feature>
<keyword evidence="6" id="KW-0472">Membrane</keyword>
<feature type="domain" description="Era-type G" evidence="10">
    <location>
        <begin position="4"/>
        <end position="201"/>
    </location>
</feature>
<evidence type="ECO:0000256" key="2">
    <source>
        <dbReference type="ARBA" id="ARBA00020484"/>
    </source>
</evidence>
<name>E8V769_TERSS</name>
<dbReference type="PROSITE" id="PS51713">
    <property type="entry name" value="G_ERA"/>
    <property type="match status" value="1"/>
</dbReference>
<evidence type="ECO:0000256" key="4">
    <source>
        <dbReference type="ARBA" id="ARBA00022884"/>
    </source>
</evidence>
<dbReference type="PRINTS" id="PR00326">
    <property type="entry name" value="GTP1OBG"/>
</dbReference>
<comment type="similarity">
    <text evidence="1 6 7 8">Belongs to the TRAFAC class TrmE-Era-EngA-EngB-Septin-like GTPase superfamily. Era GTPase family.</text>
</comment>
<dbReference type="KEGG" id="tsa:AciPR4_0876"/>
<dbReference type="InterPro" id="IPR005662">
    <property type="entry name" value="GTPase_Era-like"/>
</dbReference>
<evidence type="ECO:0000256" key="1">
    <source>
        <dbReference type="ARBA" id="ARBA00007921"/>
    </source>
</evidence>
<evidence type="ECO:0000313" key="12">
    <source>
        <dbReference type="Proteomes" id="UP000006844"/>
    </source>
</evidence>
<dbReference type="GO" id="GO:0003924">
    <property type="term" value="F:GTPase activity"/>
    <property type="evidence" value="ECO:0007669"/>
    <property type="project" value="UniProtKB-UniRule"/>
</dbReference>
<gene>
    <name evidence="6" type="primary">era</name>
    <name evidence="11" type="ordered locus">AciPR4_0876</name>
</gene>
<organism evidence="11 12">
    <name type="scientific">Terriglobus saanensis (strain ATCC BAA-1853 / DSM 23119 / SP1PR4)</name>
    <dbReference type="NCBI Taxonomy" id="401053"/>
    <lineage>
        <taxon>Bacteria</taxon>
        <taxon>Pseudomonadati</taxon>
        <taxon>Acidobacteriota</taxon>
        <taxon>Terriglobia</taxon>
        <taxon>Terriglobales</taxon>
        <taxon>Acidobacteriaceae</taxon>
        <taxon>Terriglobus</taxon>
    </lineage>
</organism>
<dbReference type="Gene3D" id="3.40.50.300">
    <property type="entry name" value="P-loop containing nucleotide triphosphate hydrolases"/>
    <property type="match status" value="1"/>
</dbReference>
<keyword evidence="6" id="KW-0699">rRNA-binding</keyword>
<evidence type="ECO:0000313" key="11">
    <source>
        <dbReference type="EMBL" id="ADV81709.1"/>
    </source>
</evidence>
<dbReference type="GO" id="GO:0070181">
    <property type="term" value="F:small ribosomal subunit rRNA binding"/>
    <property type="evidence" value="ECO:0007669"/>
    <property type="project" value="UniProtKB-UniRule"/>
</dbReference>
<dbReference type="SUPFAM" id="SSF54814">
    <property type="entry name" value="Prokaryotic type KH domain (KH-domain type II)"/>
    <property type="match status" value="1"/>
</dbReference>
<comment type="subcellular location">
    <subcellularLocation>
        <location evidence="6">Cytoplasm</location>
    </subcellularLocation>
    <subcellularLocation>
        <location evidence="6">Cell inner membrane</location>
        <topology evidence="6">Peripheral membrane protein</topology>
    </subcellularLocation>
</comment>
<evidence type="ECO:0000259" key="9">
    <source>
        <dbReference type="PROSITE" id="PS50823"/>
    </source>
</evidence>
<evidence type="ECO:0000256" key="6">
    <source>
        <dbReference type="HAMAP-Rule" id="MF_00367"/>
    </source>
</evidence>
<keyword evidence="6" id="KW-0997">Cell inner membrane</keyword>
<dbReference type="InterPro" id="IPR015946">
    <property type="entry name" value="KH_dom-like_a/b"/>
</dbReference>
<comment type="function">
    <text evidence="6">An essential GTPase that binds both GDP and GTP, with rapid nucleotide exchange. Plays a role in 16S rRNA processing and 30S ribosomal subunit biogenesis and possibly also in cell cycle regulation and energy metabolism.</text>
</comment>
<dbReference type="STRING" id="401053.AciPR4_0876"/>
<keyword evidence="3 6" id="KW-0547">Nucleotide-binding</keyword>
<dbReference type="Pfam" id="PF07650">
    <property type="entry name" value="KH_2"/>
    <property type="match status" value="1"/>
</dbReference>
<protein>
    <recommendedName>
        <fullName evidence="2 6">GTPase Era</fullName>
    </recommendedName>
</protein>
<dbReference type="OrthoDB" id="9805918at2"/>
<dbReference type="GO" id="GO:0000028">
    <property type="term" value="P:ribosomal small subunit assembly"/>
    <property type="evidence" value="ECO:0007669"/>
    <property type="project" value="TreeGrafter"/>
</dbReference>
<accession>E8V769</accession>
<feature type="region of interest" description="G1" evidence="7">
    <location>
        <begin position="12"/>
        <end position="19"/>
    </location>
</feature>
<dbReference type="EMBL" id="CP002467">
    <property type="protein sequence ID" value="ADV81709.1"/>
    <property type="molecule type" value="Genomic_DNA"/>
</dbReference>
<dbReference type="eggNOG" id="COG1159">
    <property type="taxonomic scope" value="Bacteria"/>
</dbReference>
<dbReference type="HOGENOM" id="CLU_038009_1_0_0"/>
<dbReference type="CDD" id="cd04163">
    <property type="entry name" value="Era"/>
    <property type="match status" value="1"/>
</dbReference>
<feature type="binding site" evidence="6">
    <location>
        <begin position="71"/>
        <end position="75"/>
    </location>
    <ligand>
        <name>GTP</name>
        <dbReference type="ChEBI" id="CHEBI:37565"/>
    </ligand>
</feature>
<feature type="domain" description="KH type-2" evidence="9">
    <location>
        <begin position="259"/>
        <end position="312"/>
    </location>
</feature>
<dbReference type="HAMAP" id="MF_00367">
    <property type="entry name" value="GTPase_Era"/>
    <property type="match status" value="1"/>
</dbReference>
<reference evidence="11 12" key="1">
    <citation type="journal article" date="2012" name="Stand. Genomic Sci.">
        <title>Complete genome sequence of Terriglobus saanensis type strain SP1PR4(T), an Acidobacteria from tundra soil.</title>
        <authorList>
            <person name="Rawat S.R."/>
            <person name="Mannisto M.K."/>
            <person name="Starovoytov V."/>
            <person name="Goodwin L."/>
            <person name="Nolan M."/>
            <person name="Hauser L."/>
            <person name="Land M."/>
            <person name="Davenport K.W."/>
            <person name="Woyke T."/>
            <person name="Haggblom M.M."/>
        </authorList>
    </citation>
    <scope>NUCLEOTIDE SEQUENCE</scope>
    <source>
        <strain evidence="12">ATCC BAA-1853 / DSM 23119 / SP1PR4</strain>
    </source>
</reference>
<dbReference type="PANTHER" id="PTHR42698:SF1">
    <property type="entry name" value="GTPASE ERA, MITOCHONDRIAL"/>
    <property type="match status" value="1"/>
</dbReference>
<dbReference type="InterPro" id="IPR005225">
    <property type="entry name" value="Small_GTP-bd"/>
</dbReference>
<evidence type="ECO:0000256" key="3">
    <source>
        <dbReference type="ARBA" id="ARBA00022741"/>
    </source>
</evidence>
<dbReference type="InterPro" id="IPR006073">
    <property type="entry name" value="GTP-bd"/>
</dbReference>
<comment type="subunit">
    <text evidence="6">Monomer.</text>
</comment>
<feature type="region of interest" description="G2" evidence="7">
    <location>
        <begin position="38"/>
        <end position="42"/>
    </location>
</feature>
<keyword evidence="6" id="KW-0963">Cytoplasm</keyword>
<keyword evidence="6" id="KW-0690">Ribosome biogenesis</keyword>
<dbReference type="Gene3D" id="3.30.300.20">
    <property type="match status" value="1"/>
</dbReference>
<dbReference type="NCBIfam" id="TIGR00231">
    <property type="entry name" value="small_GTP"/>
    <property type="match status" value="1"/>
</dbReference>
<dbReference type="GO" id="GO:0005886">
    <property type="term" value="C:plasma membrane"/>
    <property type="evidence" value="ECO:0007669"/>
    <property type="project" value="UniProtKB-SubCell"/>
</dbReference>
<dbReference type="InterPro" id="IPR030388">
    <property type="entry name" value="G_ERA_dom"/>
</dbReference>
<dbReference type="RefSeq" id="WP_013567442.1">
    <property type="nucleotide sequence ID" value="NC_014963.1"/>
</dbReference>
<dbReference type="InterPro" id="IPR004044">
    <property type="entry name" value="KH_dom_type_2"/>
</dbReference>
<feature type="region of interest" description="G3" evidence="7">
    <location>
        <begin position="71"/>
        <end position="74"/>
    </location>
</feature>
<feature type="region of interest" description="G4" evidence="7">
    <location>
        <begin position="151"/>
        <end position="154"/>
    </location>
</feature>
<keyword evidence="5 6" id="KW-0342">GTP-binding</keyword>
<dbReference type="AlphaFoldDB" id="E8V769"/>
<dbReference type="SMART" id="SM00382">
    <property type="entry name" value="AAA"/>
    <property type="match status" value="1"/>
</dbReference>
<dbReference type="InterPro" id="IPR003593">
    <property type="entry name" value="AAA+_ATPase"/>
</dbReference>
<dbReference type="PANTHER" id="PTHR42698">
    <property type="entry name" value="GTPASE ERA"/>
    <property type="match status" value="1"/>
</dbReference>
<evidence type="ECO:0000256" key="7">
    <source>
        <dbReference type="PROSITE-ProRule" id="PRU01050"/>
    </source>
</evidence>
<dbReference type="NCBIfam" id="TIGR00436">
    <property type="entry name" value="era"/>
    <property type="match status" value="1"/>
</dbReference>
<dbReference type="InterPro" id="IPR027417">
    <property type="entry name" value="P-loop_NTPase"/>
</dbReference>
<dbReference type="GO" id="GO:0005525">
    <property type="term" value="F:GTP binding"/>
    <property type="evidence" value="ECO:0007669"/>
    <property type="project" value="UniProtKB-UniRule"/>
</dbReference>
<evidence type="ECO:0000259" key="10">
    <source>
        <dbReference type="PROSITE" id="PS51713"/>
    </source>
</evidence>
<evidence type="ECO:0000256" key="8">
    <source>
        <dbReference type="RuleBase" id="RU003761"/>
    </source>
</evidence>
<keyword evidence="6" id="KW-1003">Cell membrane</keyword>
<dbReference type="PROSITE" id="PS50823">
    <property type="entry name" value="KH_TYPE_2"/>
    <property type="match status" value="1"/>
</dbReference>
<proteinExistence type="inferred from homology"/>
<sequence length="349" mass="39093">MPLRSGFVSIVGRPNAGKSTLLNALLGEKIAIVTHKPQTTRNRILGVLELPIRKKAAKDPGRGAAQVVLVDTPGVHKPSSHLDKRMMQEVYDALESRDVVLFIVDATHRLPAESKSDKPFTRDRKAMSAEEDTFALSLLKNVDSPVLLVLNKIDSVPRAELLPLIAHWSEKYNFAEVIPISAKKKDGLEVLLDAVVKRLPEGQRYFPKDQLTDQPERFLAAELIREKILMFTGEEVPYASAVVVEAWEEAKSKTNPLTKISAAIYVERTGQKAIVIGRAGAMLKQIGTAARKEIESLVGTRVFLELFVKVKDDWRSSRGFVEELDWRRQLEEMASKQADDKVRTKDHEE</sequence>
<dbReference type="GO" id="GO:0043024">
    <property type="term" value="F:ribosomal small subunit binding"/>
    <property type="evidence" value="ECO:0007669"/>
    <property type="project" value="TreeGrafter"/>
</dbReference>
<dbReference type="Proteomes" id="UP000006844">
    <property type="component" value="Chromosome"/>
</dbReference>